<gene>
    <name evidence="1" type="ORF">H7J73_09210</name>
</gene>
<dbReference type="Proteomes" id="UP001526201">
    <property type="component" value="Unassembled WGS sequence"/>
</dbReference>
<sequence>MADLLVTPDQMRTVSNSIHSALEQAIAVATQYVNTHQDQMGATWSGQGATSSMTTAAKVQEDINKIVTGGQHLADGLNNAAALMEAHEEEQAHTFNGFAPH</sequence>
<evidence type="ECO:0000313" key="1">
    <source>
        <dbReference type="EMBL" id="MCV7226209.1"/>
    </source>
</evidence>
<dbReference type="SUPFAM" id="SSF140453">
    <property type="entry name" value="EsxAB dimer-like"/>
    <property type="match status" value="1"/>
</dbReference>
<dbReference type="RefSeq" id="WP_264067037.1">
    <property type="nucleotide sequence ID" value="NZ_JACKTY010000020.1"/>
</dbReference>
<protein>
    <submittedName>
        <fullName evidence="1">WXG100 family type VII secretion target</fullName>
    </submittedName>
</protein>
<dbReference type="Pfam" id="PF06013">
    <property type="entry name" value="WXG100"/>
    <property type="match status" value="1"/>
</dbReference>
<dbReference type="InterPro" id="IPR010310">
    <property type="entry name" value="T7SS_ESAT-6-like"/>
</dbReference>
<accession>A0ABT3C9R3</accession>
<dbReference type="Gene3D" id="1.10.287.1060">
    <property type="entry name" value="ESAT-6-like"/>
    <property type="match status" value="1"/>
</dbReference>
<keyword evidence="2" id="KW-1185">Reference proteome</keyword>
<comment type="caution">
    <text evidence="1">The sequence shown here is derived from an EMBL/GenBank/DDBJ whole genome shotgun (WGS) entry which is preliminary data.</text>
</comment>
<evidence type="ECO:0000313" key="2">
    <source>
        <dbReference type="Proteomes" id="UP001526201"/>
    </source>
</evidence>
<organism evidence="1 2">
    <name type="scientific">Mycolicibacterium komossense</name>
    <dbReference type="NCBI Taxonomy" id="1779"/>
    <lineage>
        <taxon>Bacteria</taxon>
        <taxon>Bacillati</taxon>
        <taxon>Actinomycetota</taxon>
        <taxon>Actinomycetes</taxon>
        <taxon>Mycobacteriales</taxon>
        <taxon>Mycobacteriaceae</taxon>
        <taxon>Mycolicibacterium</taxon>
    </lineage>
</organism>
<dbReference type="EMBL" id="JACKTY010000020">
    <property type="protein sequence ID" value="MCV7226209.1"/>
    <property type="molecule type" value="Genomic_DNA"/>
</dbReference>
<reference evidence="1 2" key="1">
    <citation type="journal article" date="2022" name="BMC Genomics">
        <title>Comparative genome analysis of mycobacteria focusing on tRNA and non-coding RNA.</title>
        <authorList>
            <person name="Behra P.R.K."/>
            <person name="Pettersson B.M.F."/>
            <person name="Ramesh M."/>
            <person name="Das S."/>
            <person name="Dasgupta S."/>
            <person name="Kirsebom L.A."/>
        </authorList>
    </citation>
    <scope>NUCLEOTIDE SEQUENCE [LARGE SCALE GENOMIC DNA]</scope>
    <source>
        <strain evidence="1 2">DSM 44078</strain>
    </source>
</reference>
<name>A0ABT3C9R3_9MYCO</name>
<proteinExistence type="predicted"/>
<dbReference type="InterPro" id="IPR036689">
    <property type="entry name" value="ESAT-6-like_sf"/>
</dbReference>